<dbReference type="RefSeq" id="WP_138192631.1">
    <property type="nucleotide sequence ID" value="NZ_VBWP01000017.1"/>
</dbReference>
<protein>
    <submittedName>
        <fullName evidence="2">Uncharacterized protein</fullName>
    </submittedName>
</protein>
<dbReference type="Gene3D" id="3.40.50.300">
    <property type="entry name" value="P-loop containing nucleotide triphosphate hydrolases"/>
    <property type="match status" value="2"/>
</dbReference>
<accession>A0A5R8Q8D1</accession>
<dbReference type="InterPro" id="IPR051162">
    <property type="entry name" value="T4SS_component"/>
</dbReference>
<dbReference type="AlphaFoldDB" id="A0A5R8Q8D1"/>
<keyword evidence="1" id="KW-0175">Coiled coil</keyword>
<dbReference type="PANTHER" id="PTHR30121">
    <property type="entry name" value="UNCHARACTERIZED PROTEIN YJGR-RELATED"/>
    <property type="match status" value="1"/>
</dbReference>
<dbReference type="PANTHER" id="PTHR30121:SF6">
    <property type="entry name" value="SLR6007 PROTEIN"/>
    <property type="match status" value="1"/>
</dbReference>
<dbReference type="EMBL" id="VBWP01000017">
    <property type="protein sequence ID" value="TLG71074.1"/>
    <property type="molecule type" value="Genomic_DNA"/>
</dbReference>
<proteinExistence type="predicted"/>
<keyword evidence="3" id="KW-1185">Reference proteome</keyword>
<dbReference type="InterPro" id="IPR027417">
    <property type="entry name" value="P-loop_NTPase"/>
</dbReference>
<reference evidence="2 3" key="1">
    <citation type="submission" date="2019-05" db="EMBL/GenBank/DDBJ databases">
        <title>Culicoidintestinum kansasii gen. nov., sp. nov. from the gastrointestinal tract of the biting midge, Culicoides sonorensis.</title>
        <authorList>
            <person name="Neupane S."/>
            <person name="Ghosh A."/>
            <person name="Gunther S."/>
            <person name="Martin K."/>
            <person name="Zurek L."/>
        </authorList>
    </citation>
    <scope>NUCLEOTIDE SEQUENCE [LARGE SCALE GENOMIC DNA]</scope>
    <source>
        <strain evidence="2 3">CS-1</strain>
    </source>
</reference>
<dbReference type="SUPFAM" id="SSF52540">
    <property type="entry name" value="P-loop containing nucleoside triphosphate hydrolases"/>
    <property type="match status" value="1"/>
</dbReference>
<sequence length="747" mass="84858">MYFQLLSGEHDVRDRMAGLLSQIYNTNTGGLFKRALCVRFHVFKDKEGRVCFVAGSSDKDYAFEKMLQDAYGEHFVKPMLAVPTIVDGGRNVALFDKFHAIDPGALWESLIFDIPKDVMLTFTFAKTRNKAYEQQLTQLESALLKKADKTTKAKERLKDIQNKIGMAHHAFDCELSVAPLDNSGKESIYNLIKNIRIKSETRHNHLRVASFSNGSFSRSIDISHHVFSLTAVELAGFLSIPKVTDKNMHILHVGTDGDSVAADDIRMGIKIGTVLTGQFKGEDIRIPPDLIAKHLLLTGATGGGKSSVLFEIVDDMIATVDDNGEWLYGFTCFDPKQETVIKIINHLLAREAAGHKINWHKVHYIDLAQGQYLPQMNLLNIPTGASVDAVQGYILDLLKTIYNSGATPLMDKMFRNGIGTLLLEQKQKNTILDIQELFDDRKRQQLAMRRLGNDFFSSNYKKFWGDPQSDEMPFTRSEVASTMNRLDLFASPRMMKLYGLPEFNLEIERWMDEGHIVLINTRGMSDNEITLNGGHILSQYTMVAKNRDMKKARPHFLIIDEGKQFQVPVIYKNIIPEMRYYMLWLIFATQIIQSLKDELKTEMAENVGTKITGRQGDDGAKKMSDIMNGKVTKKTIQNLLDGELLAYIQTKDAGFQVVPIKAKPPYWYLPDGKIAEYKNKVHEEIALDWTNKKIMELQQRDWLHVDEIDRLLAERYHDGVTIESSWAQSTPMDQNLDALDLLGDFDN</sequence>
<organism evidence="2 3">
    <name type="scientific">Culicoidibacter larvae</name>
    <dbReference type="NCBI Taxonomy" id="2579976"/>
    <lineage>
        <taxon>Bacteria</taxon>
        <taxon>Bacillati</taxon>
        <taxon>Bacillota</taxon>
        <taxon>Culicoidibacteria</taxon>
        <taxon>Culicoidibacterales</taxon>
        <taxon>Culicoidibacteraceae</taxon>
        <taxon>Culicoidibacter</taxon>
    </lineage>
</organism>
<feature type="coiled-coil region" evidence="1">
    <location>
        <begin position="122"/>
        <end position="149"/>
    </location>
</feature>
<dbReference type="InParanoid" id="A0A5R8Q8D1"/>
<evidence type="ECO:0000313" key="3">
    <source>
        <dbReference type="Proteomes" id="UP000306912"/>
    </source>
</evidence>
<dbReference type="Proteomes" id="UP000306912">
    <property type="component" value="Unassembled WGS sequence"/>
</dbReference>
<comment type="caution">
    <text evidence="2">The sequence shown here is derived from an EMBL/GenBank/DDBJ whole genome shotgun (WGS) entry which is preliminary data.</text>
</comment>
<gene>
    <name evidence="2" type="ORF">FEZ08_11725</name>
</gene>
<evidence type="ECO:0000313" key="2">
    <source>
        <dbReference type="EMBL" id="TLG71074.1"/>
    </source>
</evidence>
<dbReference type="OrthoDB" id="2985392at2"/>
<name>A0A5R8Q8D1_9FIRM</name>
<evidence type="ECO:0000256" key="1">
    <source>
        <dbReference type="SAM" id="Coils"/>
    </source>
</evidence>